<dbReference type="RefSeq" id="WP_150041785.1">
    <property type="nucleotide sequence ID" value="NZ_OW485601.1"/>
</dbReference>
<evidence type="ECO:0000313" key="3">
    <source>
        <dbReference type="Proteomes" id="UP000325255"/>
    </source>
</evidence>
<comment type="caution">
    <text evidence="2">The sequence shown here is derived from an EMBL/GenBank/DDBJ whole genome shotgun (WGS) entry which is preliminary data.</text>
</comment>
<sequence>MLFVTNALRTNWKRMASVFVSPFIAWSFFSLFGTIGITTDLIRLEVSKYFYDSEVAQMPATNTGIRLKIWDWGGIGGAGVPNDFYYLVYDDSDQIALPLASRSADWMVQAEEAAQNTGFYSVIHPESFTRDTQAYLKNISVTKLDGHFFLVIQTL</sequence>
<evidence type="ECO:0000313" key="2">
    <source>
        <dbReference type="EMBL" id="KAA5611222.1"/>
    </source>
</evidence>
<keyword evidence="1" id="KW-0812">Transmembrane</keyword>
<name>A0A5M6ISK3_9PROT</name>
<protein>
    <submittedName>
        <fullName evidence="2">Uncharacterized protein</fullName>
    </submittedName>
</protein>
<keyword evidence="1" id="KW-0472">Membrane</keyword>
<dbReference type="EMBL" id="VWPK01000023">
    <property type="protein sequence ID" value="KAA5611222.1"/>
    <property type="molecule type" value="Genomic_DNA"/>
</dbReference>
<evidence type="ECO:0000256" key="1">
    <source>
        <dbReference type="SAM" id="Phobius"/>
    </source>
</evidence>
<dbReference type="AlphaFoldDB" id="A0A5M6ISK3"/>
<keyword evidence="1" id="KW-1133">Transmembrane helix</keyword>
<dbReference type="Proteomes" id="UP000325255">
    <property type="component" value="Unassembled WGS sequence"/>
</dbReference>
<keyword evidence="3" id="KW-1185">Reference proteome</keyword>
<reference evidence="2 3" key="1">
    <citation type="submission" date="2019-09" db="EMBL/GenBank/DDBJ databases">
        <title>Genome sequence of Rhodovastum atsumiense, a diverse member of the Acetobacteraceae family of non-sulfur purple photosynthetic bacteria.</title>
        <authorList>
            <person name="Meyer T."/>
            <person name="Kyndt J."/>
        </authorList>
    </citation>
    <scope>NUCLEOTIDE SEQUENCE [LARGE SCALE GENOMIC DNA]</scope>
    <source>
        <strain evidence="2 3">DSM 21279</strain>
    </source>
</reference>
<gene>
    <name evidence="2" type="ORF">F1189_15755</name>
</gene>
<accession>A0A5M6ISK3</accession>
<proteinExistence type="predicted"/>
<organism evidence="2 3">
    <name type="scientific">Rhodovastum atsumiense</name>
    <dbReference type="NCBI Taxonomy" id="504468"/>
    <lineage>
        <taxon>Bacteria</taxon>
        <taxon>Pseudomonadati</taxon>
        <taxon>Pseudomonadota</taxon>
        <taxon>Alphaproteobacteria</taxon>
        <taxon>Acetobacterales</taxon>
        <taxon>Acetobacteraceae</taxon>
        <taxon>Rhodovastum</taxon>
    </lineage>
</organism>
<feature type="transmembrane region" description="Helical" evidence="1">
    <location>
        <begin position="20"/>
        <end position="42"/>
    </location>
</feature>
<dbReference type="OrthoDB" id="8266321at2"/>